<evidence type="ECO:0000256" key="1">
    <source>
        <dbReference type="SAM" id="MobiDB-lite"/>
    </source>
</evidence>
<dbReference type="RefSeq" id="XP_015652005.1">
    <property type="nucleotide sequence ID" value="XM_015809330.1"/>
</dbReference>
<comment type="caution">
    <text evidence="2">The sequence shown here is derived from an EMBL/GenBank/DDBJ whole genome shotgun (WGS) entry which is preliminary data.</text>
</comment>
<gene>
    <name evidence="2" type="ORF">ABB37_09700</name>
</gene>
<feature type="region of interest" description="Disordered" evidence="1">
    <location>
        <begin position="235"/>
        <end position="267"/>
    </location>
</feature>
<name>A0A0M9FQ28_LEPPY</name>
<dbReference type="OrthoDB" id="261351at2759"/>
<protein>
    <submittedName>
        <fullName evidence="2">Uncharacterized protein</fullName>
    </submittedName>
</protein>
<organism evidence="2 3">
    <name type="scientific">Leptomonas pyrrhocoris</name>
    <name type="common">Firebug parasite</name>
    <dbReference type="NCBI Taxonomy" id="157538"/>
    <lineage>
        <taxon>Eukaryota</taxon>
        <taxon>Discoba</taxon>
        <taxon>Euglenozoa</taxon>
        <taxon>Kinetoplastea</taxon>
        <taxon>Metakinetoplastina</taxon>
        <taxon>Trypanosomatida</taxon>
        <taxon>Trypanosomatidae</taxon>
        <taxon>Leishmaniinae</taxon>
        <taxon>Leptomonas</taxon>
    </lineage>
</organism>
<dbReference type="VEuPathDB" id="TriTrypDB:LpyrH10_34_0030"/>
<proteinExistence type="predicted"/>
<keyword evidence="3" id="KW-1185">Reference proteome</keyword>
<dbReference type="AlphaFoldDB" id="A0A0M9FQ28"/>
<dbReference type="Proteomes" id="UP000037923">
    <property type="component" value="Unassembled WGS sequence"/>
</dbReference>
<evidence type="ECO:0000313" key="2">
    <source>
        <dbReference type="EMBL" id="KPA73566.1"/>
    </source>
</evidence>
<accession>A0A0M9FQ28</accession>
<dbReference type="OMA" id="CVTSKYF"/>
<feature type="region of interest" description="Disordered" evidence="1">
    <location>
        <begin position="36"/>
        <end position="107"/>
    </location>
</feature>
<feature type="compositionally biased region" description="Polar residues" evidence="1">
    <location>
        <begin position="71"/>
        <end position="89"/>
    </location>
</feature>
<dbReference type="GeneID" id="26909983"/>
<reference evidence="2 3" key="1">
    <citation type="submission" date="2015-07" db="EMBL/GenBank/DDBJ databases">
        <title>High-quality genome of monoxenous trypanosomatid Leptomonas pyrrhocoris.</title>
        <authorList>
            <person name="Flegontov P."/>
            <person name="Butenko A."/>
            <person name="Firsov S."/>
            <person name="Vlcek C."/>
            <person name="Logacheva M.D."/>
            <person name="Field M."/>
            <person name="Filatov D."/>
            <person name="Flegontova O."/>
            <person name="Gerasimov E."/>
            <person name="Jackson A.P."/>
            <person name="Kelly S."/>
            <person name="Opperdoes F."/>
            <person name="O'Reilly A."/>
            <person name="Votypka J."/>
            <person name="Yurchenko V."/>
            <person name="Lukes J."/>
        </authorList>
    </citation>
    <scope>NUCLEOTIDE SEQUENCE [LARGE SCALE GENOMIC DNA]</scope>
    <source>
        <strain evidence="2">H10</strain>
    </source>
</reference>
<feature type="compositionally biased region" description="Polar residues" evidence="1">
    <location>
        <begin position="37"/>
        <end position="48"/>
    </location>
</feature>
<dbReference type="EMBL" id="LGTL01000034">
    <property type="protein sequence ID" value="KPA73566.1"/>
    <property type="molecule type" value="Genomic_DNA"/>
</dbReference>
<evidence type="ECO:0000313" key="3">
    <source>
        <dbReference type="Proteomes" id="UP000037923"/>
    </source>
</evidence>
<sequence length="267" mass="29458">MSNRGGDKRHLVPLQEFLKFVCEARGARTARFPKRINGTSILQGQTRNTEVKRESSSSSDNAVEPARSASHDNSLTVSQDVKVTTTNTVAHRKRQHSPESTAEALANTPSAPVECEVIEKTPGKGCFISKYVDFPLSDLGLELLFDLSRQRLTSEVATKLQGTHCCHLLLGTSMIVTGNIVDVSIKEETVMVSPDRGLRVGIEWVSLKRVFQVPENFEVVKEEAAQRIERIMEAARRGEKTPKTSPIKLVKKPTAAPFPASPEKPKE</sequence>